<keyword evidence="2" id="KW-1185">Reference proteome</keyword>
<dbReference type="Proteomes" id="UP001187192">
    <property type="component" value="Unassembled WGS sequence"/>
</dbReference>
<accession>A0AA88J8B0</accession>
<comment type="caution">
    <text evidence="1">The sequence shown here is derived from an EMBL/GenBank/DDBJ whole genome shotgun (WGS) entry which is preliminary data.</text>
</comment>
<proteinExistence type="predicted"/>
<evidence type="ECO:0000313" key="2">
    <source>
        <dbReference type="Proteomes" id="UP001187192"/>
    </source>
</evidence>
<protein>
    <submittedName>
        <fullName evidence="1">Uncharacterized protein</fullName>
    </submittedName>
</protein>
<dbReference type="EMBL" id="BTGU01000191">
    <property type="protein sequence ID" value="GMN64702.1"/>
    <property type="molecule type" value="Genomic_DNA"/>
</dbReference>
<dbReference type="AlphaFoldDB" id="A0AA88J8B0"/>
<reference evidence="1" key="1">
    <citation type="submission" date="2023-07" db="EMBL/GenBank/DDBJ databases">
        <title>draft genome sequence of fig (Ficus carica).</title>
        <authorList>
            <person name="Takahashi T."/>
            <person name="Nishimura K."/>
        </authorList>
    </citation>
    <scope>NUCLEOTIDE SEQUENCE</scope>
</reference>
<sequence length="59" mass="6315">MFGIRDCVWYVAGLVFRTVTGVRTGVGGEGSGLGFKTGSRLGFRIKIMIGFQDSGNRVS</sequence>
<organism evidence="1 2">
    <name type="scientific">Ficus carica</name>
    <name type="common">Common fig</name>
    <dbReference type="NCBI Taxonomy" id="3494"/>
    <lineage>
        <taxon>Eukaryota</taxon>
        <taxon>Viridiplantae</taxon>
        <taxon>Streptophyta</taxon>
        <taxon>Embryophyta</taxon>
        <taxon>Tracheophyta</taxon>
        <taxon>Spermatophyta</taxon>
        <taxon>Magnoliopsida</taxon>
        <taxon>eudicotyledons</taxon>
        <taxon>Gunneridae</taxon>
        <taxon>Pentapetalae</taxon>
        <taxon>rosids</taxon>
        <taxon>fabids</taxon>
        <taxon>Rosales</taxon>
        <taxon>Moraceae</taxon>
        <taxon>Ficeae</taxon>
        <taxon>Ficus</taxon>
    </lineage>
</organism>
<gene>
    <name evidence="1" type="ORF">TIFTF001_033789</name>
</gene>
<evidence type="ECO:0000313" key="1">
    <source>
        <dbReference type="EMBL" id="GMN64702.1"/>
    </source>
</evidence>
<dbReference type="Gramene" id="FCD_00034287-RA">
    <property type="protein sequence ID" value="FCD_00034287-RA:cds"/>
    <property type="gene ID" value="FCD_00034287"/>
</dbReference>
<name>A0AA88J8B0_FICCA</name>